<dbReference type="RefSeq" id="WP_260794642.1">
    <property type="nucleotide sequence ID" value="NZ_CP093313.1"/>
</dbReference>
<proteinExistence type="predicted"/>
<reference evidence="1" key="1">
    <citation type="submission" date="2021-04" db="EMBL/GenBank/DDBJ databases">
        <title>Phylogenetic analysis of Acidobacteriaceae.</title>
        <authorList>
            <person name="Qiu L."/>
            <person name="Zhang Q."/>
        </authorList>
    </citation>
    <scope>NUCLEOTIDE SEQUENCE</scope>
    <source>
        <strain evidence="1">DSM 25168</strain>
    </source>
</reference>
<organism evidence="1 2">
    <name type="scientific">Occallatibacter riparius</name>
    <dbReference type="NCBI Taxonomy" id="1002689"/>
    <lineage>
        <taxon>Bacteria</taxon>
        <taxon>Pseudomonadati</taxon>
        <taxon>Acidobacteriota</taxon>
        <taxon>Terriglobia</taxon>
        <taxon>Terriglobales</taxon>
        <taxon>Acidobacteriaceae</taxon>
        <taxon>Occallatibacter</taxon>
    </lineage>
</organism>
<protein>
    <submittedName>
        <fullName evidence="1">Uncharacterized protein</fullName>
    </submittedName>
</protein>
<sequence>MEYPVQAGPGRYDETVKAMKSIGWFMPPYGNQGRLDILSREINDANGQFDEAKVERVLGFFYTPDRLASMVINMYAQIPVVDQYKGTIAESIAAHFSSLHHVAVAGLMPVVEGAGRELARTRGLKHEGSVKAVFVELITNAKDDAWARKIGKTQEIEDMLTGSLDFLTKYFFETSVLYPLLDKTNRHGVLHGAYRDSDYGRPINFYKTISAVDILTFVSMLQTNKMTGFVPEHTTASRALAERYCELQTLKIL</sequence>
<name>A0A9J7BR23_9BACT</name>
<evidence type="ECO:0000313" key="2">
    <source>
        <dbReference type="Proteomes" id="UP001059380"/>
    </source>
</evidence>
<accession>A0A9J7BR23</accession>
<gene>
    <name evidence="1" type="ORF">MOP44_04090</name>
</gene>
<keyword evidence="2" id="KW-1185">Reference proteome</keyword>
<dbReference type="AlphaFoldDB" id="A0A9J7BR23"/>
<dbReference type="EMBL" id="CP093313">
    <property type="protein sequence ID" value="UWZ85128.1"/>
    <property type="molecule type" value="Genomic_DNA"/>
</dbReference>
<dbReference type="Proteomes" id="UP001059380">
    <property type="component" value="Chromosome"/>
</dbReference>
<dbReference type="KEGG" id="orp:MOP44_04090"/>
<evidence type="ECO:0000313" key="1">
    <source>
        <dbReference type="EMBL" id="UWZ85128.1"/>
    </source>
</evidence>